<keyword evidence="3" id="KW-1185">Reference proteome</keyword>
<gene>
    <name evidence="2" type="ORF">OIH86_22790</name>
</gene>
<organism evidence="2 3">
    <name type="scientific">Metabacillus halosaccharovorans</name>
    <dbReference type="NCBI Taxonomy" id="930124"/>
    <lineage>
        <taxon>Bacteria</taxon>
        <taxon>Bacillati</taxon>
        <taxon>Bacillota</taxon>
        <taxon>Bacilli</taxon>
        <taxon>Bacillales</taxon>
        <taxon>Bacillaceae</taxon>
        <taxon>Metabacillus</taxon>
    </lineage>
</organism>
<dbReference type="EMBL" id="JAOYEY010000050">
    <property type="protein sequence ID" value="MCV9888483.1"/>
    <property type="molecule type" value="Genomic_DNA"/>
</dbReference>
<name>A0ABT3DN48_9BACI</name>
<dbReference type="RefSeq" id="WP_264144565.1">
    <property type="nucleotide sequence ID" value="NZ_JAOYEY010000050.1"/>
</dbReference>
<evidence type="ECO:0000313" key="2">
    <source>
        <dbReference type="EMBL" id="MCV9888483.1"/>
    </source>
</evidence>
<protein>
    <submittedName>
        <fullName evidence="2">Uncharacterized protein</fullName>
    </submittedName>
</protein>
<reference evidence="2 3" key="1">
    <citation type="submission" date="2022-10" db="EMBL/GenBank/DDBJ databases">
        <title>Draft genome assembly of moderately radiation resistant bacterium Metabacillus halosaccharovorans.</title>
        <authorList>
            <person name="Pal S."/>
            <person name="Gopinathan A."/>
        </authorList>
    </citation>
    <scope>NUCLEOTIDE SEQUENCE [LARGE SCALE GENOMIC DNA]</scope>
    <source>
        <strain evidence="2 3">VITHBRA001</strain>
    </source>
</reference>
<evidence type="ECO:0000256" key="1">
    <source>
        <dbReference type="SAM" id="MobiDB-lite"/>
    </source>
</evidence>
<proteinExistence type="predicted"/>
<comment type="caution">
    <text evidence="2">The sequence shown here is derived from an EMBL/GenBank/DDBJ whole genome shotgun (WGS) entry which is preliminary data.</text>
</comment>
<dbReference type="Proteomes" id="UP001526147">
    <property type="component" value="Unassembled WGS sequence"/>
</dbReference>
<feature type="region of interest" description="Disordered" evidence="1">
    <location>
        <begin position="1"/>
        <end position="46"/>
    </location>
</feature>
<sequence length="46" mass="5195">MAKKHHNSPEQKAVMANKKDTEMGSEYAYKSKSAPGHKEQAKHKKV</sequence>
<accession>A0ABT3DN48</accession>
<evidence type="ECO:0000313" key="3">
    <source>
        <dbReference type="Proteomes" id="UP001526147"/>
    </source>
</evidence>